<dbReference type="Gene3D" id="3.10.290.10">
    <property type="entry name" value="RNA-binding S4 domain"/>
    <property type="match status" value="1"/>
</dbReference>
<organism evidence="8 9">
    <name type="scientific">Candidatus Onthovivens merdipullorum</name>
    <dbReference type="NCBI Taxonomy" id="2840889"/>
    <lineage>
        <taxon>Bacteria</taxon>
        <taxon>Bacillati</taxon>
        <taxon>Bacillota</taxon>
        <taxon>Bacilli</taxon>
        <taxon>Bacillales</taxon>
        <taxon>Candidatus Onthovivens</taxon>
    </lineage>
</organism>
<evidence type="ECO:0000256" key="4">
    <source>
        <dbReference type="ARBA" id="ARBA00031870"/>
    </source>
</evidence>
<dbReference type="InterPro" id="IPR020103">
    <property type="entry name" value="PsdUridine_synth_cat_dom_sf"/>
</dbReference>
<dbReference type="SUPFAM" id="SSF55174">
    <property type="entry name" value="Alpha-L RNA-binding motif"/>
    <property type="match status" value="1"/>
</dbReference>
<dbReference type="Proteomes" id="UP000823613">
    <property type="component" value="Unassembled WGS sequence"/>
</dbReference>
<reference evidence="8" key="2">
    <citation type="journal article" date="2021" name="PeerJ">
        <title>Extensive microbial diversity within the chicken gut microbiome revealed by metagenomics and culture.</title>
        <authorList>
            <person name="Gilroy R."/>
            <person name="Ravi A."/>
            <person name="Getino M."/>
            <person name="Pursley I."/>
            <person name="Horton D.L."/>
            <person name="Alikhan N.F."/>
            <person name="Baker D."/>
            <person name="Gharbi K."/>
            <person name="Hall N."/>
            <person name="Watson M."/>
            <person name="Adriaenssens E.M."/>
            <person name="Foster-Nyarko E."/>
            <person name="Jarju S."/>
            <person name="Secka A."/>
            <person name="Antonio M."/>
            <person name="Oren A."/>
            <person name="Chaudhuri R.R."/>
            <person name="La Ragione R."/>
            <person name="Hildebrand F."/>
            <person name="Pallen M.J."/>
        </authorList>
    </citation>
    <scope>NUCLEOTIDE SEQUENCE</scope>
    <source>
        <strain evidence="8">11159</strain>
    </source>
</reference>
<evidence type="ECO:0000259" key="7">
    <source>
        <dbReference type="Pfam" id="PF00849"/>
    </source>
</evidence>
<dbReference type="PANTHER" id="PTHR21600">
    <property type="entry name" value="MITOCHONDRIAL RNA PSEUDOURIDINE SYNTHASE"/>
    <property type="match status" value="1"/>
</dbReference>
<dbReference type="Pfam" id="PF00849">
    <property type="entry name" value="PseudoU_synth_2"/>
    <property type="match status" value="1"/>
</dbReference>
<accession>A0A9D9DHZ7</accession>
<dbReference type="Gene3D" id="3.30.2350.10">
    <property type="entry name" value="Pseudouridine synthase"/>
    <property type="match status" value="1"/>
</dbReference>
<dbReference type="GO" id="GO:0003723">
    <property type="term" value="F:RNA binding"/>
    <property type="evidence" value="ECO:0007669"/>
    <property type="project" value="UniProtKB-KW"/>
</dbReference>
<dbReference type="PROSITE" id="PS01129">
    <property type="entry name" value="PSI_RLU"/>
    <property type="match status" value="1"/>
</dbReference>
<dbReference type="GO" id="GO:0009982">
    <property type="term" value="F:pseudouridine synthase activity"/>
    <property type="evidence" value="ECO:0007669"/>
    <property type="project" value="InterPro"/>
</dbReference>
<feature type="domain" description="Pseudouridine synthase RsuA/RluA-like" evidence="7">
    <location>
        <begin position="80"/>
        <end position="229"/>
    </location>
</feature>
<dbReference type="SUPFAM" id="SSF55120">
    <property type="entry name" value="Pseudouridine synthase"/>
    <property type="match status" value="1"/>
</dbReference>
<protein>
    <recommendedName>
        <fullName evidence="4">RNA pseudouridylate synthase</fullName>
    </recommendedName>
    <alternativeName>
        <fullName evidence="5">RNA-uridine isomerase</fullName>
    </alternativeName>
</protein>
<name>A0A9D9DHZ7_9BACL</name>
<evidence type="ECO:0000256" key="1">
    <source>
        <dbReference type="ARBA" id="ARBA00000073"/>
    </source>
</evidence>
<dbReference type="CDD" id="cd02869">
    <property type="entry name" value="PseudoU_synth_RluA_like"/>
    <property type="match status" value="1"/>
</dbReference>
<comment type="caution">
    <text evidence="8">The sequence shown here is derived from an EMBL/GenBank/DDBJ whole genome shotgun (WGS) entry which is preliminary data.</text>
</comment>
<evidence type="ECO:0000313" key="9">
    <source>
        <dbReference type="Proteomes" id="UP000823613"/>
    </source>
</evidence>
<proteinExistence type="inferred from homology"/>
<reference evidence="8" key="1">
    <citation type="submission" date="2020-10" db="EMBL/GenBank/DDBJ databases">
        <authorList>
            <person name="Gilroy R."/>
        </authorList>
    </citation>
    <scope>NUCLEOTIDE SEQUENCE</scope>
    <source>
        <strain evidence="8">11159</strain>
    </source>
</reference>
<dbReference type="PROSITE" id="PS50889">
    <property type="entry name" value="S4"/>
    <property type="match status" value="1"/>
</dbReference>
<gene>
    <name evidence="8" type="ORF">IAC58_05910</name>
</gene>
<evidence type="ECO:0000256" key="2">
    <source>
        <dbReference type="ARBA" id="ARBA00010876"/>
    </source>
</evidence>
<dbReference type="GO" id="GO:0140098">
    <property type="term" value="F:catalytic activity, acting on RNA"/>
    <property type="evidence" value="ECO:0007669"/>
    <property type="project" value="UniProtKB-ARBA"/>
</dbReference>
<dbReference type="InterPro" id="IPR006145">
    <property type="entry name" value="PsdUridine_synth_RsuA/RluA"/>
</dbReference>
<dbReference type="PANTHER" id="PTHR21600:SF44">
    <property type="entry name" value="RIBOSOMAL LARGE SUBUNIT PSEUDOURIDINE SYNTHASE D"/>
    <property type="match status" value="1"/>
</dbReference>
<keyword evidence="6" id="KW-0694">RNA-binding</keyword>
<dbReference type="EMBL" id="JADIMY010000117">
    <property type="protein sequence ID" value="MBO8428057.1"/>
    <property type="molecule type" value="Genomic_DNA"/>
</dbReference>
<evidence type="ECO:0000256" key="5">
    <source>
        <dbReference type="ARBA" id="ARBA00033164"/>
    </source>
</evidence>
<evidence type="ECO:0000313" key="8">
    <source>
        <dbReference type="EMBL" id="MBO8428057.1"/>
    </source>
</evidence>
<comment type="similarity">
    <text evidence="2">Belongs to the pseudouridine synthase RluA family.</text>
</comment>
<dbReference type="AlphaFoldDB" id="A0A9D9DHZ7"/>
<sequence length="285" mass="33090">MKQYVVKENSLLLDYLTNNLGFSRNNAKNLLSHHLVSIDGAPISQFDFSLSKGDALIISKRPIKKKERSNLPIIYEDDEFIVIDKPYGLLSIASDKEKSSTAYRMVMDYVQQKDKHNRIFVVHRIDKETSGILMFAKNEKLRNLLQKDWNTLVKTRGYYAVCEGVFKEKEGRIENYLRQNSLNLMYVTKDKKNSLKCITNYKVLKENKEYSLVDVHIETGRKNQIRVTLGSLGHYVLGDDKYGEPPNPINRLCLDAYELSFIHPISKKIMRFCKVLPKEFSKLVK</sequence>
<comment type="catalytic activity">
    <reaction evidence="1">
        <text>a uridine in RNA = a pseudouridine in RNA</text>
        <dbReference type="Rhea" id="RHEA:48348"/>
        <dbReference type="Rhea" id="RHEA-COMP:12068"/>
        <dbReference type="Rhea" id="RHEA-COMP:12069"/>
        <dbReference type="ChEBI" id="CHEBI:65314"/>
        <dbReference type="ChEBI" id="CHEBI:65315"/>
    </reaction>
</comment>
<dbReference type="GO" id="GO:0000455">
    <property type="term" value="P:enzyme-directed rRNA pseudouridine synthesis"/>
    <property type="evidence" value="ECO:0007669"/>
    <property type="project" value="TreeGrafter"/>
</dbReference>
<evidence type="ECO:0000256" key="3">
    <source>
        <dbReference type="ARBA" id="ARBA00023235"/>
    </source>
</evidence>
<dbReference type="CDD" id="cd00165">
    <property type="entry name" value="S4"/>
    <property type="match status" value="1"/>
</dbReference>
<dbReference type="InterPro" id="IPR050188">
    <property type="entry name" value="RluA_PseudoU_synthase"/>
</dbReference>
<dbReference type="InterPro" id="IPR006224">
    <property type="entry name" value="PsdUridine_synth_RluA-like_CS"/>
</dbReference>
<evidence type="ECO:0000256" key="6">
    <source>
        <dbReference type="PROSITE-ProRule" id="PRU00182"/>
    </source>
</evidence>
<keyword evidence="3" id="KW-0413">Isomerase</keyword>
<dbReference type="InterPro" id="IPR036986">
    <property type="entry name" value="S4_RNA-bd_sf"/>
</dbReference>